<keyword evidence="8 10" id="KW-0472">Membrane</keyword>
<feature type="binding site" evidence="9">
    <location>
        <begin position="1004"/>
        <end position="1011"/>
    </location>
    <ligand>
        <name>ATP</name>
        <dbReference type="ChEBI" id="CHEBI:30616"/>
    </ligand>
</feature>
<evidence type="ECO:0000256" key="6">
    <source>
        <dbReference type="ARBA" id="ARBA00022840"/>
    </source>
</evidence>
<feature type="domain" description="FtsK" evidence="11">
    <location>
        <begin position="739"/>
        <end position="915"/>
    </location>
</feature>
<dbReference type="EMBL" id="PNHG01000007">
    <property type="protein sequence ID" value="PMC64357.1"/>
    <property type="molecule type" value="Genomic_DNA"/>
</dbReference>
<sequence length="1201" mass="128552">MLGLDSDPVRVVQAGEQAEYALDAAPPMPTGKLDAEAVPLAVRRPPEPLMKVIMPIVMVAAIGAMVVIMALSGRGVSPMMMVFPLMMVMGLLTMLNPPEKAGDIDESRRVYLRHLDALAARARENGAQQREHVEYFHPHPKALVNGVPAERVWERSQDHPRSLEVRVGTGMTRMSTPIDVPDPGSPEDLDPVCAVSLRRTIAAVSVVPQVPVVVQLEAFPAVTLTGPDARNVARSIITQLAFFHGPELVGLHITAEGCEWAKWLPHTKDPESAEFTVAVVEAGSPEAIAASHNCVIAVHDGETSLIQDDALHLVCDGELHALTAAGKEKLGLIDDFPNPAAEFIARNLAFYRRPDSTTGSGSGDLMELLGLEDVESLTPTTMWPGREGTRLKLMVPIGTEGPGKSGAPVYLDLKESAHGGMGPHGLCIGATGSGKSELLRSLVAALAATHSPNELNFVLVDFKGGATFLGCEGLPHTSAVITNLEDEAVLVERMFDAISGEMNRRQELLRAAGNFANASDYNAARKGARPDLEPLPALLIVVDEFSELLGQHPDFAELFVAVGRLGRSLGVHLLLASQRLEEGKLRGLDSHLSYRIGLRTFSAAESRQVLGVPDAYELPADPGSGYLKTASSEVTRFKAAYVSGPLMRRINSVAAPTGVRVFTGWEADVAPEMSADTSTTLLDAVVSAARAAADLRGEQARKIWLPPLPARVNLPDVCEPAGELAASIGLVDDPYRQRQDPFTCDLSAAGGHVAIAGGPQTGKSMAVRTLVTAMAATHTTRQIGFYIIDAGRGEHEALEALPHVAGVAERTDEERVRRIIDEVEGFIDNPRSDNPSTDNSPAHTVLVIDGWHSLTAPDSKLEDLRDALARIASDGPAAGVHLVLTTQRWNAIRPNVRDLVGTRFEFKLTEPMDSVIDRKAQEKLPTLSGRGITPQGQSMLVAFTSKEDIAHVAAQSADQAPVPRLKVLPRFVRLGETSGSILLGRGGRDLGPINLDAQHLVAIGEAGCGKSTLIETVFVQVAALPRESARIVLLDPRRAHLVHAQHTMVAAYGSSTDAMRTAIADTAATLTARLPGADVTAEQLASRSWWTGPDIYLLIDDFELLPPEHLQPLMPLLPHTQDIGLHIVVARKFGGAARALMSQFMSTLRDQQPDAVIFSGTREEGQLFGVRPIPLNPGRGILVRAGDNAGPIQIAAREETP</sequence>
<dbReference type="SUPFAM" id="SSF52540">
    <property type="entry name" value="P-loop containing nucleoside triphosphate hydrolases"/>
    <property type="match status" value="3"/>
</dbReference>
<keyword evidence="4" id="KW-0677">Repeat</keyword>
<evidence type="ECO:0000313" key="13">
    <source>
        <dbReference type="Proteomes" id="UP000235836"/>
    </source>
</evidence>
<dbReference type="Proteomes" id="UP000235836">
    <property type="component" value="Unassembled WGS sequence"/>
</dbReference>
<evidence type="ECO:0000256" key="2">
    <source>
        <dbReference type="ARBA" id="ARBA00022475"/>
    </source>
</evidence>
<dbReference type="InterPro" id="IPR027417">
    <property type="entry name" value="P-loop_NTPase"/>
</dbReference>
<feature type="domain" description="FtsK" evidence="11">
    <location>
        <begin position="978"/>
        <end position="1167"/>
    </location>
</feature>
<dbReference type="PANTHER" id="PTHR22683:SF1">
    <property type="entry name" value="TYPE VII SECRETION SYSTEM PROTEIN ESSC"/>
    <property type="match status" value="1"/>
</dbReference>
<feature type="binding site" evidence="9">
    <location>
        <begin position="429"/>
        <end position="436"/>
    </location>
    <ligand>
        <name>ATP</name>
        <dbReference type="ChEBI" id="CHEBI:30616"/>
    </ligand>
</feature>
<feature type="domain" description="FtsK" evidence="11">
    <location>
        <begin position="406"/>
        <end position="607"/>
    </location>
</feature>
<evidence type="ECO:0000256" key="8">
    <source>
        <dbReference type="ARBA" id="ARBA00023136"/>
    </source>
</evidence>
<organism evidence="12 13">
    <name type="scientific">Corynebacterium tuscaniense</name>
    <dbReference type="NCBI Taxonomy" id="302449"/>
    <lineage>
        <taxon>Bacteria</taxon>
        <taxon>Bacillati</taxon>
        <taxon>Actinomycetota</taxon>
        <taxon>Actinomycetes</taxon>
        <taxon>Mycobacteriales</taxon>
        <taxon>Corynebacteriaceae</taxon>
        <taxon>Corynebacterium</taxon>
    </lineage>
</organism>
<dbReference type="AlphaFoldDB" id="A0A2N6T4X5"/>
<evidence type="ECO:0000256" key="3">
    <source>
        <dbReference type="ARBA" id="ARBA00022692"/>
    </source>
</evidence>
<dbReference type="GO" id="GO:0003677">
    <property type="term" value="F:DNA binding"/>
    <property type="evidence" value="ECO:0007669"/>
    <property type="project" value="InterPro"/>
</dbReference>
<dbReference type="Gene3D" id="3.40.50.300">
    <property type="entry name" value="P-loop containing nucleotide triphosphate hydrolases"/>
    <property type="match status" value="3"/>
</dbReference>
<dbReference type="InterPro" id="IPR003593">
    <property type="entry name" value="AAA+_ATPase"/>
</dbReference>
<evidence type="ECO:0000256" key="7">
    <source>
        <dbReference type="ARBA" id="ARBA00022989"/>
    </source>
</evidence>
<keyword evidence="5 9" id="KW-0547">Nucleotide-binding</keyword>
<keyword evidence="2" id="KW-1003">Cell membrane</keyword>
<dbReference type="GO" id="GO:0005886">
    <property type="term" value="C:plasma membrane"/>
    <property type="evidence" value="ECO:0007669"/>
    <property type="project" value="UniProtKB-SubCell"/>
</dbReference>
<comment type="subcellular location">
    <subcellularLocation>
        <location evidence="1">Cell membrane</location>
        <topology evidence="1">Multi-pass membrane protein</topology>
    </subcellularLocation>
</comment>
<dbReference type="SMART" id="SM00382">
    <property type="entry name" value="AAA"/>
    <property type="match status" value="3"/>
</dbReference>
<dbReference type="InterPro" id="IPR050206">
    <property type="entry name" value="FtsK/SpoIIIE/SftA"/>
</dbReference>
<keyword evidence="13" id="KW-1185">Reference proteome</keyword>
<accession>A0A2N6T4X5</accession>
<dbReference type="NCBIfam" id="TIGR03924">
    <property type="entry name" value="T7SS_EccC_a"/>
    <property type="match status" value="1"/>
</dbReference>
<dbReference type="InterPro" id="IPR023836">
    <property type="entry name" value="EccCa-like_Actinobacteria"/>
</dbReference>
<feature type="transmembrane region" description="Helical" evidence="10">
    <location>
        <begin position="52"/>
        <end position="71"/>
    </location>
</feature>
<dbReference type="Pfam" id="PF01580">
    <property type="entry name" value="FtsK_SpoIIIE"/>
    <property type="match status" value="2"/>
</dbReference>
<evidence type="ECO:0000256" key="4">
    <source>
        <dbReference type="ARBA" id="ARBA00022737"/>
    </source>
</evidence>
<dbReference type="GO" id="GO:0005524">
    <property type="term" value="F:ATP binding"/>
    <property type="evidence" value="ECO:0007669"/>
    <property type="project" value="UniProtKB-UniRule"/>
</dbReference>
<name>A0A2N6T4X5_9CORY</name>
<dbReference type="RefSeq" id="WP_102723982.1">
    <property type="nucleotide sequence ID" value="NZ_PNHG01000007.1"/>
</dbReference>
<evidence type="ECO:0000256" key="9">
    <source>
        <dbReference type="PROSITE-ProRule" id="PRU00289"/>
    </source>
</evidence>
<dbReference type="NCBIfam" id="TIGR03925">
    <property type="entry name" value="T7SS_EccC_b"/>
    <property type="match status" value="1"/>
</dbReference>
<protein>
    <submittedName>
        <fullName evidence="12">Type VII secretion protein EccC</fullName>
    </submittedName>
</protein>
<evidence type="ECO:0000256" key="1">
    <source>
        <dbReference type="ARBA" id="ARBA00004651"/>
    </source>
</evidence>
<keyword evidence="3 10" id="KW-0812">Transmembrane</keyword>
<gene>
    <name evidence="12" type="ORF">CJ203_06340</name>
</gene>
<keyword evidence="6 9" id="KW-0067">ATP-binding</keyword>
<evidence type="ECO:0000256" key="10">
    <source>
        <dbReference type="SAM" id="Phobius"/>
    </source>
</evidence>
<evidence type="ECO:0000313" key="12">
    <source>
        <dbReference type="EMBL" id="PMC64357.1"/>
    </source>
</evidence>
<evidence type="ECO:0000259" key="11">
    <source>
        <dbReference type="PROSITE" id="PS50901"/>
    </source>
</evidence>
<reference evidence="12 13" key="1">
    <citation type="submission" date="2017-09" db="EMBL/GenBank/DDBJ databases">
        <title>Bacterial strain isolated from the female urinary microbiota.</title>
        <authorList>
            <person name="Thomas-White K."/>
            <person name="Kumar N."/>
            <person name="Forster S."/>
            <person name="Putonti C."/>
            <person name="Lawley T."/>
            <person name="Wolfe A.J."/>
        </authorList>
    </citation>
    <scope>NUCLEOTIDE SEQUENCE [LARGE SCALE GENOMIC DNA]</scope>
    <source>
        <strain evidence="12 13">UMB0792</strain>
    </source>
</reference>
<dbReference type="PANTHER" id="PTHR22683">
    <property type="entry name" value="SPORULATION PROTEIN RELATED"/>
    <property type="match status" value="1"/>
</dbReference>
<comment type="caution">
    <text evidence="12">The sequence shown here is derived from an EMBL/GenBank/DDBJ whole genome shotgun (WGS) entry which is preliminary data.</text>
</comment>
<proteinExistence type="predicted"/>
<keyword evidence="7 10" id="KW-1133">Transmembrane helix</keyword>
<evidence type="ECO:0000256" key="5">
    <source>
        <dbReference type="ARBA" id="ARBA00022741"/>
    </source>
</evidence>
<dbReference type="InterPro" id="IPR023837">
    <property type="entry name" value="EccCb-like_Actinobacteria"/>
</dbReference>
<dbReference type="InterPro" id="IPR002543">
    <property type="entry name" value="FtsK_dom"/>
</dbReference>
<feature type="binding site" evidence="9">
    <location>
        <begin position="757"/>
        <end position="764"/>
    </location>
    <ligand>
        <name>ATP</name>
        <dbReference type="ChEBI" id="CHEBI:30616"/>
    </ligand>
</feature>
<dbReference type="PROSITE" id="PS50901">
    <property type="entry name" value="FTSK"/>
    <property type="match status" value="3"/>
</dbReference>